<gene>
    <name evidence="10" type="ORF">SSX86_017048</name>
</gene>
<dbReference type="Pfam" id="PF00005">
    <property type="entry name" value="ABC_tran"/>
    <property type="match status" value="1"/>
</dbReference>
<dbReference type="SUPFAM" id="SSF52540">
    <property type="entry name" value="P-loop containing nucleoside triphosphate hydrolases"/>
    <property type="match status" value="1"/>
</dbReference>
<evidence type="ECO:0000256" key="1">
    <source>
        <dbReference type="ARBA" id="ARBA00004141"/>
    </source>
</evidence>
<dbReference type="GO" id="GO:0016020">
    <property type="term" value="C:membrane"/>
    <property type="evidence" value="ECO:0007669"/>
    <property type="project" value="UniProtKB-SubCell"/>
</dbReference>
<dbReference type="GO" id="GO:0140359">
    <property type="term" value="F:ABC-type transporter activity"/>
    <property type="evidence" value="ECO:0007669"/>
    <property type="project" value="InterPro"/>
</dbReference>
<keyword evidence="2" id="KW-0813">Transport</keyword>
<dbReference type="InterPro" id="IPR017871">
    <property type="entry name" value="ABC_transporter-like_CS"/>
</dbReference>
<evidence type="ECO:0000256" key="2">
    <source>
        <dbReference type="ARBA" id="ARBA00022448"/>
    </source>
</evidence>
<accession>A0AAP0GTX0</accession>
<feature type="domain" description="ABC transporter" evidence="9">
    <location>
        <begin position="44"/>
        <end position="276"/>
    </location>
</feature>
<dbReference type="PANTHER" id="PTHR48041">
    <property type="entry name" value="ABC TRANSPORTER G FAMILY MEMBER 28"/>
    <property type="match status" value="1"/>
</dbReference>
<dbReference type="Pfam" id="PF01061">
    <property type="entry name" value="ABC2_membrane"/>
    <property type="match status" value="1"/>
</dbReference>
<evidence type="ECO:0000259" key="9">
    <source>
        <dbReference type="PROSITE" id="PS50893"/>
    </source>
</evidence>
<evidence type="ECO:0000313" key="11">
    <source>
        <dbReference type="Proteomes" id="UP001408789"/>
    </source>
</evidence>
<evidence type="ECO:0000256" key="5">
    <source>
        <dbReference type="ARBA" id="ARBA00022840"/>
    </source>
</evidence>
<proteinExistence type="predicted"/>
<protein>
    <recommendedName>
        <fullName evidence="9">ABC transporter domain-containing protein</fullName>
    </recommendedName>
</protein>
<feature type="transmembrane region" description="Helical" evidence="8">
    <location>
        <begin position="461"/>
        <end position="481"/>
    </location>
</feature>
<dbReference type="PROSITE" id="PS00211">
    <property type="entry name" value="ABC_TRANSPORTER_1"/>
    <property type="match status" value="1"/>
</dbReference>
<dbReference type="InterPro" id="IPR050352">
    <property type="entry name" value="ABCG_transporters"/>
</dbReference>
<feature type="transmembrane region" description="Helical" evidence="8">
    <location>
        <begin position="577"/>
        <end position="598"/>
    </location>
</feature>
<feature type="transmembrane region" description="Helical" evidence="8">
    <location>
        <begin position="487"/>
        <end position="509"/>
    </location>
</feature>
<evidence type="ECO:0000313" key="10">
    <source>
        <dbReference type="EMBL" id="KAK9063178.1"/>
    </source>
</evidence>
<dbReference type="PANTHER" id="PTHR48041:SF27">
    <property type="entry name" value="ABC TRANSPORTER G FAMILY MEMBER 8"/>
    <property type="match status" value="1"/>
</dbReference>
<name>A0AAP0GTX0_9ASTR</name>
<dbReference type="FunFam" id="3.40.50.300:FF:001473">
    <property type="entry name" value="ATP-binding cassette transporter"/>
    <property type="match status" value="1"/>
</dbReference>
<keyword evidence="5" id="KW-0067">ATP-binding</keyword>
<keyword evidence="3 8" id="KW-0812">Transmembrane</keyword>
<evidence type="ECO:0000256" key="7">
    <source>
        <dbReference type="ARBA" id="ARBA00023136"/>
    </source>
</evidence>
<keyword evidence="4" id="KW-0547">Nucleotide-binding</keyword>
<keyword evidence="7 8" id="KW-0472">Membrane</keyword>
<dbReference type="EMBL" id="JBCNJP010000018">
    <property type="protein sequence ID" value="KAK9063178.1"/>
    <property type="molecule type" value="Genomic_DNA"/>
</dbReference>
<feature type="transmembrane region" description="Helical" evidence="8">
    <location>
        <begin position="423"/>
        <end position="449"/>
    </location>
</feature>
<dbReference type="InterPro" id="IPR013525">
    <property type="entry name" value="ABC2_TM"/>
</dbReference>
<keyword evidence="6 8" id="KW-1133">Transmembrane helix</keyword>
<organism evidence="10 11">
    <name type="scientific">Deinandra increscens subsp. villosa</name>
    <dbReference type="NCBI Taxonomy" id="3103831"/>
    <lineage>
        <taxon>Eukaryota</taxon>
        <taxon>Viridiplantae</taxon>
        <taxon>Streptophyta</taxon>
        <taxon>Embryophyta</taxon>
        <taxon>Tracheophyta</taxon>
        <taxon>Spermatophyta</taxon>
        <taxon>Magnoliopsida</taxon>
        <taxon>eudicotyledons</taxon>
        <taxon>Gunneridae</taxon>
        <taxon>Pentapetalae</taxon>
        <taxon>asterids</taxon>
        <taxon>campanulids</taxon>
        <taxon>Asterales</taxon>
        <taxon>Asteraceae</taxon>
        <taxon>Asteroideae</taxon>
        <taxon>Heliantheae alliance</taxon>
        <taxon>Madieae</taxon>
        <taxon>Madiinae</taxon>
        <taxon>Deinandra</taxon>
    </lineage>
</organism>
<comment type="caution">
    <text evidence="10">The sequence shown here is derived from an EMBL/GenBank/DDBJ whole genome shotgun (WGS) entry which is preliminary data.</text>
</comment>
<dbReference type="SMART" id="SM00382">
    <property type="entry name" value="AAA"/>
    <property type="match status" value="1"/>
</dbReference>
<evidence type="ECO:0000256" key="4">
    <source>
        <dbReference type="ARBA" id="ARBA00022741"/>
    </source>
</evidence>
<dbReference type="GO" id="GO:0016887">
    <property type="term" value="F:ATP hydrolysis activity"/>
    <property type="evidence" value="ECO:0007669"/>
    <property type="project" value="InterPro"/>
</dbReference>
<dbReference type="InterPro" id="IPR003439">
    <property type="entry name" value="ABC_transporter-like_ATP-bd"/>
</dbReference>
<evidence type="ECO:0000256" key="6">
    <source>
        <dbReference type="ARBA" id="ARBA00022989"/>
    </source>
</evidence>
<feature type="transmembrane region" description="Helical" evidence="8">
    <location>
        <begin position="348"/>
        <end position="369"/>
    </location>
</feature>
<dbReference type="GO" id="GO:0005524">
    <property type="term" value="F:ATP binding"/>
    <property type="evidence" value="ECO:0007669"/>
    <property type="project" value="UniProtKB-KW"/>
</dbReference>
<dbReference type="PROSITE" id="PS50893">
    <property type="entry name" value="ABC_TRANSPORTER_2"/>
    <property type="match status" value="1"/>
</dbReference>
<dbReference type="Proteomes" id="UP001408789">
    <property type="component" value="Unassembled WGS sequence"/>
</dbReference>
<dbReference type="AlphaFoldDB" id="A0AAP0GTX0"/>
<dbReference type="Gene3D" id="3.40.50.300">
    <property type="entry name" value="P-loop containing nucleotide triphosphate hydrolases"/>
    <property type="match status" value="1"/>
</dbReference>
<feature type="transmembrane region" description="Helical" evidence="8">
    <location>
        <begin position="381"/>
        <end position="403"/>
    </location>
</feature>
<dbReference type="InterPro" id="IPR003593">
    <property type="entry name" value="AAA+_ATPase"/>
</dbReference>
<sequence>MDEPPPPPLSPPPAPHVKTYTLKATSICYTKTTTPTTAIIPSFLLLNTCTTATSSPPILQDISVTAHPSEILAIVGPSGAGKSTLLDILATRTSPTTGTLLLNSSPLTPSSYRKLSAYLPQHDYSLPVLTVSETFAFAATLLHPKSTPEVSTVVTSLMTELRLTHVAHTRMGHSLSGGERRRVSIGLSLLHDPGVLLLDEPTSGLDSSSAYSIMQTLRSIATSRHRTVILSIHQPSFKILSTIDRILLLSKGKVVHHGTLPSLQQHLQSNGFALPPQLNSLEYAMEILPQLQSCGSKPITPTFPPDPTRTTPTIQTKHDPIRYRSTRVQETLALFYRFCKIIFRTKQLLLTNTLQALIVGLVLGTIYIKIGYDKTGIEKRFGLFAFTLTFLLSSTTETLPIFINERPILLRETSSGVYRLSSYLIANTLVFFPYLLAIAIVYSVSLYFIVGLCQTWGAFSYFVLLIWLIVLMANSFILFLSSVAPNYITGTSLVTVLLAGFFLFSGYFISKERMPKYWLFMHYFSMYKYALDALLINEYSCLVNRCLIWYDEKSQTCMVTGADVLEKRGLHENQRWVNVYILVGFFVFYRVLCFVFLIRRVSRSKK</sequence>
<evidence type="ECO:0000256" key="8">
    <source>
        <dbReference type="SAM" id="Phobius"/>
    </source>
</evidence>
<keyword evidence="11" id="KW-1185">Reference proteome</keyword>
<evidence type="ECO:0000256" key="3">
    <source>
        <dbReference type="ARBA" id="ARBA00022692"/>
    </source>
</evidence>
<reference evidence="10 11" key="1">
    <citation type="submission" date="2024-04" db="EMBL/GenBank/DDBJ databases">
        <title>The reference genome of an endangered Asteraceae, Deinandra increscens subsp. villosa, native to the Central Coast of California.</title>
        <authorList>
            <person name="Guilliams M."/>
            <person name="Hasenstab-Lehman K."/>
            <person name="Meyer R."/>
            <person name="Mcevoy S."/>
        </authorList>
    </citation>
    <scope>NUCLEOTIDE SEQUENCE [LARGE SCALE GENOMIC DNA]</scope>
    <source>
        <tissue evidence="10">Leaf</tissue>
    </source>
</reference>
<dbReference type="InterPro" id="IPR027417">
    <property type="entry name" value="P-loop_NTPase"/>
</dbReference>
<comment type="subcellular location">
    <subcellularLocation>
        <location evidence="1">Membrane</location>
        <topology evidence="1">Multi-pass membrane protein</topology>
    </subcellularLocation>
</comment>